<sequence>MAMVSRRNRDRMALPGNYSTREEPRIAEKVWRRGSLTKNAVNFDDGNFCDTLLVRVSLVQSHGSKVIYSHLKAELKRGTSSGDNKEGRVKSGELDWYFSI</sequence>
<evidence type="ECO:0000256" key="1">
    <source>
        <dbReference type="SAM" id="MobiDB-lite"/>
    </source>
</evidence>
<dbReference type="EMBL" id="BPLQ01014047">
    <property type="protein sequence ID" value="GIY76745.1"/>
    <property type="molecule type" value="Genomic_DNA"/>
</dbReference>
<feature type="region of interest" description="Disordered" evidence="1">
    <location>
        <begin position="1"/>
        <end position="20"/>
    </location>
</feature>
<evidence type="ECO:0000313" key="3">
    <source>
        <dbReference type="Proteomes" id="UP001054837"/>
    </source>
</evidence>
<evidence type="ECO:0000313" key="2">
    <source>
        <dbReference type="EMBL" id="GIY76745.1"/>
    </source>
</evidence>
<dbReference type="AlphaFoldDB" id="A0AAV4W3X4"/>
<gene>
    <name evidence="2" type="ORF">CDAR_55541</name>
</gene>
<keyword evidence="3" id="KW-1185">Reference proteome</keyword>
<reference evidence="2 3" key="1">
    <citation type="submission" date="2021-06" db="EMBL/GenBank/DDBJ databases">
        <title>Caerostris darwini draft genome.</title>
        <authorList>
            <person name="Kono N."/>
            <person name="Arakawa K."/>
        </authorList>
    </citation>
    <scope>NUCLEOTIDE SEQUENCE [LARGE SCALE GENOMIC DNA]</scope>
</reference>
<protein>
    <submittedName>
        <fullName evidence="2">Uncharacterized protein</fullName>
    </submittedName>
</protein>
<comment type="caution">
    <text evidence="2">The sequence shown here is derived from an EMBL/GenBank/DDBJ whole genome shotgun (WGS) entry which is preliminary data.</text>
</comment>
<organism evidence="2 3">
    <name type="scientific">Caerostris darwini</name>
    <dbReference type="NCBI Taxonomy" id="1538125"/>
    <lineage>
        <taxon>Eukaryota</taxon>
        <taxon>Metazoa</taxon>
        <taxon>Ecdysozoa</taxon>
        <taxon>Arthropoda</taxon>
        <taxon>Chelicerata</taxon>
        <taxon>Arachnida</taxon>
        <taxon>Araneae</taxon>
        <taxon>Araneomorphae</taxon>
        <taxon>Entelegynae</taxon>
        <taxon>Araneoidea</taxon>
        <taxon>Araneidae</taxon>
        <taxon>Caerostris</taxon>
    </lineage>
</organism>
<proteinExistence type="predicted"/>
<accession>A0AAV4W3X4</accession>
<name>A0AAV4W3X4_9ARAC</name>
<dbReference type="Proteomes" id="UP001054837">
    <property type="component" value="Unassembled WGS sequence"/>
</dbReference>